<name>A0ABY3WLH3_9ACTN</name>
<dbReference type="InterPro" id="IPR008969">
    <property type="entry name" value="CarboxyPept-like_regulatory"/>
</dbReference>
<organism evidence="3 4">
    <name type="scientific">Streptomyces formicae</name>
    <dbReference type="NCBI Taxonomy" id="1616117"/>
    <lineage>
        <taxon>Bacteria</taxon>
        <taxon>Bacillati</taxon>
        <taxon>Actinomycetota</taxon>
        <taxon>Actinomycetes</taxon>
        <taxon>Kitasatosporales</taxon>
        <taxon>Streptomycetaceae</taxon>
        <taxon>Streptomyces</taxon>
    </lineage>
</organism>
<accession>A0ABY3WLH3</accession>
<dbReference type="PANTHER" id="PTHR43606:SF2">
    <property type="entry name" value="ALKALINE PHOSPHATASE FAMILY PROTEIN (AFU_ORTHOLOGUE AFUA_5G03860)"/>
    <property type="match status" value="1"/>
</dbReference>
<dbReference type="Pfam" id="PF16655">
    <property type="entry name" value="PhoD_N"/>
    <property type="match status" value="1"/>
</dbReference>
<dbReference type="InterPro" id="IPR052900">
    <property type="entry name" value="Phospholipid_Metab_Enz"/>
</dbReference>
<dbReference type="Gene3D" id="3.60.21.70">
    <property type="entry name" value="PhoD-like phosphatase"/>
    <property type="match status" value="1"/>
</dbReference>
<dbReference type="Gene3D" id="2.60.40.380">
    <property type="entry name" value="Purple acid phosphatase-like, N-terminal"/>
    <property type="match status" value="1"/>
</dbReference>
<sequence>MTDVLPEPRVPRLGRRRFLTAVGGSALGALAAGQLAWPESAEALDLDTAPFTLGVASGEPDHHSVVLWTRLAPDPLNAETGGMPAEAVEVRWEVARDEHFRHVVRRGTVTARPESAHSVHIVAEDLAPDRWYWYRFSTAGEGGAVHSRTGRTRTLPAPGDRPERLRFAFVSCQSWAGGAYAAYRDLAEQDIDFVLHLGDYIYETAGGGLAEFRRLHQLYKTSPDLRAAHARFPFFTTWDDHEVQNNYAADIAGGAGDGRPFLERRSNGYQAYYEHLPLRPAQRPDGPDALLYRRFDFGRLAEFSVLDTRQYRSDQPCGDGRKEPCAEAYDPARTMTGIEQERWLLDGLDRSRARWNVMAQQTIMAAFDYDLGPGRIVNLDQWDGYPAARTRILDFFERKRPANPVVLSGDWHSAWVNDLKKDFGDPRSRTVATEFVGTSVSSGAGGWDADVRTGLPANPHVKFYNGTYRGYTLCDITPERWRTDLRIVLSAGDAASPAFTLATYEVRDGRPGARRIGAGDGLTGRIADVATGAPLVNVQVTVVDAEGRRIGASITDAAGEFLAFAPPGTYTLAANGVGYEPVQREITLREGAGLTVDLGLTRSGARAGTGRTVPGPQSQAGSSDLVLSNDLLALAVSAGSEDPQLSGVTLGKPLDLAAVGRLDQIDWLNLPYASLAQPRGGSAWQQRTVKSDGVEVVSSTGAEASVRAVGRSTELPELAVTTTYTIRKGEPWVRADSVFTNTGTAAVTFWTGDVMDHDGAGQRSGVAGHGTITSGSPADFAPSAPWIGMTGSDGQTYGLLYEDAQFTAYACGIWAMSQCQVTLEPGAEFTLRRRIAAVDNGGAADPFAVLGGL</sequence>
<dbReference type="PROSITE" id="PS51318">
    <property type="entry name" value="TAT"/>
    <property type="match status" value="1"/>
</dbReference>
<evidence type="ECO:0000313" key="3">
    <source>
        <dbReference type="EMBL" id="UNM13441.1"/>
    </source>
</evidence>
<keyword evidence="4" id="KW-1185">Reference proteome</keyword>
<feature type="domain" description="Phospholipase D N-terminal" evidence="2">
    <location>
        <begin position="53"/>
        <end position="154"/>
    </location>
</feature>
<evidence type="ECO:0000259" key="2">
    <source>
        <dbReference type="Pfam" id="PF16655"/>
    </source>
</evidence>
<gene>
    <name evidence="3" type="ORF">J4032_19865</name>
</gene>
<dbReference type="RefSeq" id="WP_242332343.1">
    <property type="nucleotide sequence ID" value="NZ_CP071872.1"/>
</dbReference>
<dbReference type="Pfam" id="PF09423">
    <property type="entry name" value="PhoD"/>
    <property type="match status" value="1"/>
</dbReference>
<dbReference type="SUPFAM" id="SSF56300">
    <property type="entry name" value="Metallo-dependent phosphatases"/>
    <property type="match status" value="1"/>
</dbReference>
<dbReference type="InterPro" id="IPR018946">
    <property type="entry name" value="PhoD-like_MPP"/>
</dbReference>
<protein>
    <submittedName>
        <fullName evidence="3">Alkaline phosphatase D family protein</fullName>
    </submittedName>
</protein>
<dbReference type="InterPro" id="IPR006311">
    <property type="entry name" value="TAT_signal"/>
</dbReference>
<dbReference type="InterPro" id="IPR029052">
    <property type="entry name" value="Metallo-depent_PP-like"/>
</dbReference>
<evidence type="ECO:0000313" key="4">
    <source>
        <dbReference type="Proteomes" id="UP000828924"/>
    </source>
</evidence>
<dbReference type="EMBL" id="CP071872">
    <property type="protein sequence ID" value="UNM13441.1"/>
    <property type="molecule type" value="Genomic_DNA"/>
</dbReference>
<evidence type="ECO:0000259" key="1">
    <source>
        <dbReference type="Pfam" id="PF09423"/>
    </source>
</evidence>
<dbReference type="SUPFAM" id="SSF49464">
    <property type="entry name" value="Carboxypeptidase regulatory domain-like"/>
    <property type="match status" value="1"/>
</dbReference>
<dbReference type="CDD" id="cd07389">
    <property type="entry name" value="MPP_PhoD"/>
    <property type="match status" value="1"/>
</dbReference>
<dbReference type="Pfam" id="PF13620">
    <property type="entry name" value="CarboxypepD_reg"/>
    <property type="match status" value="1"/>
</dbReference>
<feature type="domain" description="PhoD-like phosphatase metallophosphatase" evidence="1">
    <location>
        <begin position="167"/>
        <end position="485"/>
    </location>
</feature>
<dbReference type="Proteomes" id="UP000828924">
    <property type="component" value="Chromosome"/>
</dbReference>
<dbReference type="InterPro" id="IPR032093">
    <property type="entry name" value="PhoD_N"/>
</dbReference>
<dbReference type="PANTHER" id="PTHR43606">
    <property type="entry name" value="PHOSPHATASE, PUTATIVE (AFU_ORTHOLOGUE AFUA_6G08710)-RELATED"/>
    <property type="match status" value="1"/>
</dbReference>
<reference evidence="3 4" key="1">
    <citation type="submission" date="2021-03" db="EMBL/GenBank/DDBJ databases">
        <title>Complete genome of Streptomyces formicae strain 1H-GS9 (DSM 100524).</title>
        <authorList>
            <person name="Atanasov K.E."/>
            <person name="Altabella T."/>
            <person name="Ferrer A."/>
        </authorList>
    </citation>
    <scope>NUCLEOTIDE SEQUENCE [LARGE SCALE GENOMIC DNA]</scope>
    <source>
        <strain evidence="3 4">1H-GS9</strain>
    </source>
</reference>
<dbReference type="InterPro" id="IPR038607">
    <property type="entry name" value="PhoD-like_sf"/>
</dbReference>
<proteinExistence type="predicted"/>